<evidence type="ECO:0000313" key="3">
    <source>
        <dbReference type="Proteomes" id="UP000324800"/>
    </source>
</evidence>
<sequence length="192" mass="20390">MIHPAIGGAIGAGTNLAGAQIRTVKQFITNGIVYHIQFLKRGGQRDGMMSNEDAESVTIWMYDQNQYNCGDIVPYQVIHASDATPLSDGTAIAGISTEYSYKDHAHPINITNSIPPSDSASGSVGTTNYSARNDHSHPLNMTTSIPPQDSASKSIGTTNFYARNDHSNPINVQTNASIIPIVNSVDANGTSA</sequence>
<reference evidence="2 3" key="1">
    <citation type="submission" date="2019-03" db="EMBL/GenBank/DDBJ databases">
        <title>Single cell metagenomics reveals metabolic interactions within the superorganism composed of flagellate Streblomastix strix and complex community of Bacteroidetes bacteria on its surface.</title>
        <authorList>
            <person name="Treitli S.C."/>
            <person name="Kolisko M."/>
            <person name="Husnik F."/>
            <person name="Keeling P."/>
            <person name="Hampl V."/>
        </authorList>
    </citation>
    <scope>NUCLEOTIDE SEQUENCE [LARGE SCALE GENOMIC DNA]</scope>
    <source>
        <strain evidence="2">ST1C</strain>
    </source>
</reference>
<dbReference type="Proteomes" id="UP000324800">
    <property type="component" value="Unassembled WGS sequence"/>
</dbReference>
<evidence type="ECO:0000313" key="2">
    <source>
        <dbReference type="EMBL" id="KAA6362527.1"/>
    </source>
</evidence>
<feature type="compositionally biased region" description="Polar residues" evidence="1">
    <location>
        <begin position="139"/>
        <end position="169"/>
    </location>
</feature>
<proteinExistence type="predicted"/>
<evidence type="ECO:0000256" key="1">
    <source>
        <dbReference type="SAM" id="MobiDB-lite"/>
    </source>
</evidence>
<name>A0A5J4TW43_9EUKA</name>
<organism evidence="2 3">
    <name type="scientific">Streblomastix strix</name>
    <dbReference type="NCBI Taxonomy" id="222440"/>
    <lineage>
        <taxon>Eukaryota</taxon>
        <taxon>Metamonada</taxon>
        <taxon>Preaxostyla</taxon>
        <taxon>Oxymonadida</taxon>
        <taxon>Streblomastigidae</taxon>
        <taxon>Streblomastix</taxon>
    </lineage>
</organism>
<protein>
    <submittedName>
        <fullName evidence="2">Uncharacterized protein</fullName>
    </submittedName>
</protein>
<dbReference type="EMBL" id="SNRW01024081">
    <property type="protein sequence ID" value="KAA6362527.1"/>
    <property type="molecule type" value="Genomic_DNA"/>
</dbReference>
<dbReference type="AlphaFoldDB" id="A0A5J4TW43"/>
<comment type="caution">
    <text evidence="2">The sequence shown here is derived from an EMBL/GenBank/DDBJ whole genome shotgun (WGS) entry which is preliminary data.</text>
</comment>
<feature type="compositionally biased region" description="Polar residues" evidence="1">
    <location>
        <begin position="112"/>
        <end position="131"/>
    </location>
</feature>
<feature type="non-terminal residue" evidence="2">
    <location>
        <position position="192"/>
    </location>
</feature>
<gene>
    <name evidence="2" type="ORF">EZS28_041946</name>
</gene>
<accession>A0A5J4TW43</accession>
<feature type="region of interest" description="Disordered" evidence="1">
    <location>
        <begin position="112"/>
        <end position="169"/>
    </location>
</feature>